<comment type="caution">
    <text evidence="1">The sequence shown here is derived from an EMBL/GenBank/DDBJ whole genome shotgun (WGS) entry which is preliminary data.</text>
</comment>
<organism evidence="1 2">
    <name type="scientific">Canavalia gladiata</name>
    <name type="common">Sword bean</name>
    <name type="synonym">Dolichos gladiatus</name>
    <dbReference type="NCBI Taxonomy" id="3824"/>
    <lineage>
        <taxon>Eukaryota</taxon>
        <taxon>Viridiplantae</taxon>
        <taxon>Streptophyta</taxon>
        <taxon>Embryophyta</taxon>
        <taxon>Tracheophyta</taxon>
        <taxon>Spermatophyta</taxon>
        <taxon>Magnoliopsida</taxon>
        <taxon>eudicotyledons</taxon>
        <taxon>Gunneridae</taxon>
        <taxon>Pentapetalae</taxon>
        <taxon>rosids</taxon>
        <taxon>fabids</taxon>
        <taxon>Fabales</taxon>
        <taxon>Fabaceae</taxon>
        <taxon>Papilionoideae</taxon>
        <taxon>50 kb inversion clade</taxon>
        <taxon>NPAAA clade</taxon>
        <taxon>indigoferoid/millettioid clade</taxon>
        <taxon>Phaseoleae</taxon>
        <taxon>Canavalia</taxon>
    </lineage>
</organism>
<dbReference type="Proteomes" id="UP001367508">
    <property type="component" value="Unassembled WGS sequence"/>
</dbReference>
<keyword evidence="2" id="KW-1185">Reference proteome</keyword>
<evidence type="ECO:0000313" key="2">
    <source>
        <dbReference type="Proteomes" id="UP001367508"/>
    </source>
</evidence>
<proteinExistence type="predicted"/>
<evidence type="ECO:0000313" key="1">
    <source>
        <dbReference type="EMBL" id="KAK7358587.1"/>
    </source>
</evidence>
<protein>
    <submittedName>
        <fullName evidence="1">Uncharacterized protein</fullName>
    </submittedName>
</protein>
<reference evidence="1 2" key="1">
    <citation type="submission" date="2024-01" db="EMBL/GenBank/DDBJ databases">
        <title>The genomes of 5 underutilized Papilionoideae crops provide insights into root nodulation and disease resistanc.</title>
        <authorList>
            <person name="Jiang F."/>
        </authorList>
    </citation>
    <scope>NUCLEOTIDE SEQUENCE [LARGE SCALE GENOMIC DNA]</scope>
    <source>
        <strain evidence="1">LVBAO_FW01</strain>
        <tissue evidence="1">Leaves</tissue>
    </source>
</reference>
<dbReference type="EMBL" id="JAYMYQ010000001">
    <property type="protein sequence ID" value="KAK7358587.1"/>
    <property type="molecule type" value="Genomic_DNA"/>
</dbReference>
<dbReference type="AlphaFoldDB" id="A0AAN9MQ55"/>
<sequence length="115" mass="13542">MEMVEGAVLFVIYCYRREYLYACLMCQSIVFTHLKIMLSSRNGNSCSYELANLATNLVFPFPNHIKDGLGWDLRIISKLKKEIVQLKKDPTLENPYLYLDRKRNVSNIDKKFERN</sequence>
<name>A0AAN9MQ55_CANGL</name>
<gene>
    <name evidence="1" type="ORF">VNO77_00521</name>
</gene>
<accession>A0AAN9MQ55</accession>